<proteinExistence type="predicted"/>
<name>A0A8J7HDS1_9FIRM</name>
<evidence type="ECO:0000313" key="2">
    <source>
        <dbReference type="EMBL" id="MBH1942412.1"/>
    </source>
</evidence>
<dbReference type="Gene3D" id="3.20.20.70">
    <property type="entry name" value="Aldolase class I"/>
    <property type="match status" value="1"/>
</dbReference>
<dbReference type="InterPro" id="IPR045375">
    <property type="entry name" value="Put_radical_SAM-like_N"/>
</dbReference>
<dbReference type="AlphaFoldDB" id="A0A8J7HDS1"/>
<evidence type="ECO:0000313" key="3">
    <source>
        <dbReference type="Proteomes" id="UP000623269"/>
    </source>
</evidence>
<dbReference type="Pfam" id="PF19238">
    <property type="entry name" value="Radical_SAM_2"/>
    <property type="match status" value="1"/>
</dbReference>
<dbReference type="EMBL" id="JAEAGR010000021">
    <property type="protein sequence ID" value="MBH1942412.1"/>
    <property type="molecule type" value="Genomic_DNA"/>
</dbReference>
<dbReference type="InterPro" id="IPR041489">
    <property type="entry name" value="PDZ_6"/>
</dbReference>
<dbReference type="Pfam" id="PF17820">
    <property type="entry name" value="PDZ_6"/>
    <property type="match status" value="1"/>
</dbReference>
<dbReference type="PROSITE" id="PS50106">
    <property type="entry name" value="PDZ"/>
    <property type="match status" value="1"/>
</dbReference>
<reference evidence="2" key="1">
    <citation type="submission" date="2020-12" db="EMBL/GenBank/DDBJ databases">
        <title>M. sibirica DSM 26468T genome.</title>
        <authorList>
            <person name="Thieme N."/>
            <person name="Rettenmaier R."/>
            <person name="Zverlov V."/>
            <person name="Liebl W."/>
        </authorList>
    </citation>
    <scope>NUCLEOTIDE SEQUENCE</scope>
    <source>
        <strain evidence="2">DSM 26468</strain>
    </source>
</reference>
<dbReference type="InterPro" id="IPR058240">
    <property type="entry name" value="rSAM_sf"/>
</dbReference>
<dbReference type="InterPro" id="IPR001478">
    <property type="entry name" value="PDZ"/>
</dbReference>
<protein>
    <submittedName>
        <fullName evidence="2">DUF512 domain-containing protein</fullName>
    </submittedName>
</protein>
<dbReference type="SUPFAM" id="SSF50156">
    <property type="entry name" value="PDZ domain-like"/>
    <property type="match status" value="1"/>
</dbReference>
<dbReference type="SUPFAM" id="SSF102114">
    <property type="entry name" value="Radical SAM enzymes"/>
    <property type="match status" value="1"/>
</dbReference>
<organism evidence="2 3">
    <name type="scientific">Mobilitalea sibirica</name>
    <dbReference type="NCBI Taxonomy" id="1462919"/>
    <lineage>
        <taxon>Bacteria</taxon>
        <taxon>Bacillati</taxon>
        <taxon>Bacillota</taxon>
        <taxon>Clostridia</taxon>
        <taxon>Lachnospirales</taxon>
        <taxon>Lachnospiraceae</taxon>
        <taxon>Mobilitalea</taxon>
    </lineage>
</organism>
<dbReference type="Proteomes" id="UP000623269">
    <property type="component" value="Unassembled WGS sequence"/>
</dbReference>
<sequence length="436" mass="50046">MKKKAHIIKEIETGSIAEEMELTPGDELLSINGKEIKDVLDYHYLIKDDFLTVIIKKPDGEEWELEIDKDYDEDLGIVFEEGLMDEYRSCRNKCIFCFIDQMPPGMRDTLYFKDDDARLSFLQGNYITLTNLSEEEIDRILFYKLSPINISIHTTNEELRKKMLHNRFAGSALDKIKRLKDGGITMNGQIVLCKGWNDGEELERTIHDLSAYLPEMESVSIVPVGLTKFREGLEQLEKFTKEDAIKVLETIHKWQCIFLQHYKTRFIYAGDEWYLKAGLPIPDEEAYEGYPQLENGVGMLRSFQNEFELYFNSLTGDDRTKNISMATGELAAPYFYEAAKQLKIKFPNIQVNVYTIKNQYFGPEITVAGLITGGDLIEQLKGLSLGDYLMLPDVLLRNGETILLDDLTVDEIENALQTSIHIVQSDGKSFIDTIIM</sequence>
<keyword evidence="3" id="KW-1185">Reference proteome</keyword>
<evidence type="ECO:0000259" key="1">
    <source>
        <dbReference type="PROSITE" id="PS50106"/>
    </source>
</evidence>
<dbReference type="Gene3D" id="2.30.42.10">
    <property type="match status" value="1"/>
</dbReference>
<dbReference type="InterPro" id="IPR036034">
    <property type="entry name" value="PDZ_sf"/>
</dbReference>
<dbReference type="InterPro" id="IPR013785">
    <property type="entry name" value="Aldolase_TIM"/>
</dbReference>
<dbReference type="Pfam" id="PF04459">
    <property type="entry name" value="DUF512"/>
    <property type="match status" value="1"/>
</dbReference>
<dbReference type="RefSeq" id="WP_197662664.1">
    <property type="nucleotide sequence ID" value="NZ_JAEAGR010000021.1"/>
</dbReference>
<accession>A0A8J7HDS1</accession>
<comment type="caution">
    <text evidence="2">The sequence shown here is derived from an EMBL/GenBank/DDBJ whole genome shotgun (WGS) entry which is preliminary data.</text>
</comment>
<dbReference type="InterPro" id="IPR007549">
    <property type="entry name" value="DUF512"/>
</dbReference>
<gene>
    <name evidence="2" type="ORF">I5677_16030</name>
</gene>
<feature type="domain" description="PDZ" evidence="1">
    <location>
        <begin position="1"/>
        <end position="39"/>
    </location>
</feature>